<protein>
    <recommendedName>
        <fullName evidence="2">non-specific serine/threonine protein kinase</fullName>
        <ecNumber evidence="2">2.7.11.1</ecNumber>
    </recommendedName>
</protein>
<dbReference type="SMART" id="SM00369">
    <property type="entry name" value="LRR_TYP"/>
    <property type="match status" value="5"/>
</dbReference>
<feature type="signal peptide" evidence="18">
    <location>
        <begin position="1"/>
        <end position="24"/>
    </location>
</feature>
<keyword evidence="15" id="KW-0325">Glycoprotein</keyword>
<evidence type="ECO:0000313" key="20">
    <source>
        <dbReference type="EMBL" id="TKK65694.1"/>
    </source>
</evidence>
<keyword evidence="11" id="KW-0067">ATP-binding</keyword>
<dbReference type="AlphaFoldDB" id="A0A4U3KVR9"/>
<dbReference type="InterPro" id="IPR001611">
    <property type="entry name" value="Leu-rich_rpt"/>
</dbReference>
<keyword evidence="8 18" id="KW-0732">Signal</keyword>
<dbReference type="InterPro" id="IPR032675">
    <property type="entry name" value="LRR_dom_sf"/>
</dbReference>
<dbReference type="NCBIfam" id="TIGR04183">
    <property type="entry name" value="Por_Secre_tail"/>
    <property type="match status" value="1"/>
</dbReference>
<proteinExistence type="predicted"/>
<dbReference type="InterPro" id="IPR026444">
    <property type="entry name" value="Secre_tail"/>
</dbReference>
<evidence type="ECO:0000256" key="17">
    <source>
        <dbReference type="ARBA" id="ARBA00048679"/>
    </source>
</evidence>
<dbReference type="FunFam" id="3.80.10.10:FF:000041">
    <property type="entry name" value="LRR receptor-like serine/threonine-protein kinase ERECTA"/>
    <property type="match status" value="1"/>
</dbReference>
<name>A0A4U3KVR9_9BACT</name>
<dbReference type="EC" id="2.7.11.1" evidence="2"/>
<evidence type="ECO:0000256" key="6">
    <source>
        <dbReference type="ARBA" id="ARBA00022679"/>
    </source>
</evidence>
<evidence type="ECO:0000256" key="2">
    <source>
        <dbReference type="ARBA" id="ARBA00012513"/>
    </source>
</evidence>
<sequence length="556" mass="60587">MKRNSMLFCLVFFITANLFTTAKAQVNVNDSLALVDLYNSTDGPNWRSNTNWLTTAPVSTWADVQVVDNRVTVLYLSYNNLNGIIPASIGNLTQLDGLYIEYCELHGAIPAEIGNLTQLTNLWLEGNQLSGAIPAEIGNCTKLEVLYIPENQLSGSIPASIGNLVNLTSLDIDYNQLSGTIPSSIGNLVNLHELVLNDNQLSGTIPASIGNLVNVWYLYLYNNQLSGAIPTSIGNCTNLHYLMLYNNQLSGVIPAEMGRLKYLNQLILNNNQLSGAIPAEIGNLDVYLVNLDLHNNQLSGAIPAEIGNLVNLGNLDLHNNQLSGAIPASLRRLNLYNLDLSYNQLSQDRNVHFSIDISRTEGSISNNLFTFNGMEFIANRFPRVTYTPQAILPLHQNGNTLSVYAGGTLSNNTYNWHLAGTTDSTIIKADSTFTPQQSGKYYVTVKNKVATKLILHSDTIDFTLSPLKSNNTLIAKGVQSGTVIQHMQVYPNPAKEVVHVQIKGNAMIAIANAAGKVLLTKTINNSDAINVSSLAPGIYYLQNKASGETQKIVVVH</sequence>
<evidence type="ECO:0000256" key="8">
    <source>
        <dbReference type="ARBA" id="ARBA00022729"/>
    </source>
</evidence>
<evidence type="ECO:0000256" key="1">
    <source>
        <dbReference type="ARBA" id="ARBA00004251"/>
    </source>
</evidence>
<dbReference type="Pfam" id="PF00560">
    <property type="entry name" value="LRR_1"/>
    <property type="match status" value="7"/>
</dbReference>
<evidence type="ECO:0000256" key="9">
    <source>
        <dbReference type="ARBA" id="ARBA00022737"/>
    </source>
</evidence>
<reference evidence="20 21" key="1">
    <citation type="submission" date="2019-05" db="EMBL/GenBank/DDBJ databases">
        <title>Panacibacter sp. strain 17mud1-8 Genome sequencing and assembly.</title>
        <authorList>
            <person name="Chhetri G."/>
        </authorList>
    </citation>
    <scope>NUCLEOTIDE SEQUENCE [LARGE SCALE GENOMIC DNA]</scope>
    <source>
        <strain evidence="20 21">17mud1-8</strain>
    </source>
</reference>
<dbReference type="RefSeq" id="WP_137263463.1">
    <property type="nucleotide sequence ID" value="NZ_SZQL01000019.1"/>
</dbReference>
<dbReference type="SUPFAM" id="SSF52058">
    <property type="entry name" value="L domain-like"/>
    <property type="match status" value="1"/>
</dbReference>
<evidence type="ECO:0000259" key="19">
    <source>
        <dbReference type="Pfam" id="PF18962"/>
    </source>
</evidence>
<comment type="catalytic activity">
    <reaction evidence="17">
        <text>L-seryl-[protein] + ATP = O-phospho-L-seryl-[protein] + ADP + H(+)</text>
        <dbReference type="Rhea" id="RHEA:17989"/>
        <dbReference type="Rhea" id="RHEA-COMP:9863"/>
        <dbReference type="Rhea" id="RHEA-COMP:11604"/>
        <dbReference type="ChEBI" id="CHEBI:15378"/>
        <dbReference type="ChEBI" id="CHEBI:29999"/>
        <dbReference type="ChEBI" id="CHEBI:30616"/>
        <dbReference type="ChEBI" id="CHEBI:83421"/>
        <dbReference type="ChEBI" id="CHEBI:456216"/>
        <dbReference type="EC" id="2.7.11.1"/>
    </reaction>
</comment>
<keyword evidence="13" id="KW-0472">Membrane</keyword>
<evidence type="ECO:0000256" key="10">
    <source>
        <dbReference type="ARBA" id="ARBA00022741"/>
    </source>
</evidence>
<dbReference type="Proteomes" id="UP000305848">
    <property type="component" value="Unassembled WGS sequence"/>
</dbReference>
<keyword evidence="6" id="KW-0808">Transferase</keyword>
<dbReference type="FunFam" id="3.80.10.10:FF:000416">
    <property type="entry name" value="Probable leucine-rich repeat receptor-like protein kinase At5g63930"/>
    <property type="match status" value="1"/>
</dbReference>
<evidence type="ECO:0000256" key="4">
    <source>
        <dbReference type="ARBA" id="ARBA00022553"/>
    </source>
</evidence>
<keyword evidence="3" id="KW-1003">Cell membrane</keyword>
<comment type="subcellular location">
    <subcellularLocation>
        <location evidence="1">Cell membrane</location>
        <topology evidence="1">Single-pass type I membrane protein</topology>
    </subcellularLocation>
</comment>
<dbReference type="GO" id="GO:0006952">
    <property type="term" value="P:defense response"/>
    <property type="evidence" value="ECO:0007669"/>
    <property type="project" value="UniProtKB-ARBA"/>
</dbReference>
<accession>A0A4U3KVR9</accession>
<dbReference type="PANTHER" id="PTHR48064:SF6">
    <property type="entry name" value="RECEPTOR-LIKE PROTEIN KINASE 2"/>
    <property type="match status" value="1"/>
</dbReference>
<comment type="catalytic activity">
    <reaction evidence="16">
        <text>L-threonyl-[protein] + ATP = O-phospho-L-threonyl-[protein] + ADP + H(+)</text>
        <dbReference type="Rhea" id="RHEA:46608"/>
        <dbReference type="Rhea" id="RHEA-COMP:11060"/>
        <dbReference type="Rhea" id="RHEA-COMP:11605"/>
        <dbReference type="ChEBI" id="CHEBI:15378"/>
        <dbReference type="ChEBI" id="CHEBI:30013"/>
        <dbReference type="ChEBI" id="CHEBI:30616"/>
        <dbReference type="ChEBI" id="CHEBI:61977"/>
        <dbReference type="ChEBI" id="CHEBI:456216"/>
        <dbReference type="EC" id="2.7.11.1"/>
    </reaction>
</comment>
<keyword evidence="21" id="KW-1185">Reference proteome</keyword>
<dbReference type="GO" id="GO:0005524">
    <property type="term" value="F:ATP binding"/>
    <property type="evidence" value="ECO:0007669"/>
    <property type="project" value="UniProtKB-KW"/>
</dbReference>
<comment type="caution">
    <text evidence="20">The sequence shown here is derived from an EMBL/GenBank/DDBJ whole genome shotgun (WGS) entry which is preliminary data.</text>
</comment>
<dbReference type="OrthoDB" id="1491619at2"/>
<dbReference type="InterPro" id="IPR053038">
    <property type="entry name" value="RLP_Defense"/>
</dbReference>
<dbReference type="InterPro" id="IPR003591">
    <property type="entry name" value="Leu-rich_rpt_typical-subtyp"/>
</dbReference>
<evidence type="ECO:0000256" key="16">
    <source>
        <dbReference type="ARBA" id="ARBA00047899"/>
    </source>
</evidence>
<keyword evidence="12" id="KW-1133">Transmembrane helix</keyword>
<dbReference type="GO" id="GO:0005886">
    <property type="term" value="C:plasma membrane"/>
    <property type="evidence" value="ECO:0007669"/>
    <property type="project" value="UniProtKB-SubCell"/>
</dbReference>
<evidence type="ECO:0000256" key="12">
    <source>
        <dbReference type="ARBA" id="ARBA00022989"/>
    </source>
</evidence>
<evidence type="ECO:0000256" key="13">
    <source>
        <dbReference type="ARBA" id="ARBA00023136"/>
    </source>
</evidence>
<feature type="chain" id="PRO_5020343256" description="non-specific serine/threonine protein kinase" evidence="18">
    <location>
        <begin position="25"/>
        <end position="556"/>
    </location>
</feature>
<keyword evidence="7" id="KW-0812">Transmembrane</keyword>
<evidence type="ECO:0000256" key="5">
    <source>
        <dbReference type="ARBA" id="ARBA00022614"/>
    </source>
</evidence>
<evidence type="ECO:0000256" key="3">
    <source>
        <dbReference type="ARBA" id="ARBA00022475"/>
    </source>
</evidence>
<keyword evidence="4" id="KW-0597">Phosphoprotein</keyword>
<dbReference type="PANTHER" id="PTHR48064">
    <property type="entry name" value="OS01G0750400 PROTEIN"/>
    <property type="match status" value="1"/>
</dbReference>
<gene>
    <name evidence="20" type="ORF">FC093_19355</name>
</gene>
<dbReference type="Pfam" id="PF18962">
    <property type="entry name" value="Por_Secre_tail"/>
    <property type="match status" value="1"/>
</dbReference>
<evidence type="ECO:0000256" key="15">
    <source>
        <dbReference type="ARBA" id="ARBA00023180"/>
    </source>
</evidence>
<dbReference type="GO" id="GO:0004674">
    <property type="term" value="F:protein serine/threonine kinase activity"/>
    <property type="evidence" value="ECO:0007669"/>
    <property type="project" value="UniProtKB-EC"/>
</dbReference>
<evidence type="ECO:0000256" key="14">
    <source>
        <dbReference type="ARBA" id="ARBA00023170"/>
    </source>
</evidence>
<dbReference type="EMBL" id="SZQL01000019">
    <property type="protein sequence ID" value="TKK65694.1"/>
    <property type="molecule type" value="Genomic_DNA"/>
</dbReference>
<keyword evidence="9" id="KW-0677">Repeat</keyword>
<dbReference type="Pfam" id="PF13855">
    <property type="entry name" value="LRR_8"/>
    <property type="match status" value="1"/>
</dbReference>
<keyword evidence="5" id="KW-0433">Leucine-rich repeat</keyword>
<keyword evidence="10" id="KW-0547">Nucleotide-binding</keyword>
<keyword evidence="14" id="KW-0675">Receptor</keyword>
<feature type="domain" description="Secretion system C-terminal sorting" evidence="19">
    <location>
        <begin position="489"/>
        <end position="554"/>
    </location>
</feature>
<dbReference type="GO" id="GO:0051707">
    <property type="term" value="P:response to other organism"/>
    <property type="evidence" value="ECO:0007669"/>
    <property type="project" value="UniProtKB-ARBA"/>
</dbReference>
<evidence type="ECO:0000313" key="21">
    <source>
        <dbReference type="Proteomes" id="UP000305848"/>
    </source>
</evidence>
<evidence type="ECO:0000256" key="18">
    <source>
        <dbReference type="SAM" id="SignalP"/>
    </source>
</evidence>
<dbReference type="Gene3D" id="3.80.10.10">
    <property type="entry name" value="Ribonuclease Inhibitor"/>
    <property type="match status" value="2"/>
</dbReference>
<evidence type="ECO:0000256" key="11">
    <source>
        <dbReference type="ARBA" id="ARBA00022840"/>
    </source>
</evidence>
<evidence type="ECO:0000256" key="7">
    <source>
        <dbReference type="ARBA" id="ARBA00022692"/>
    </source>
</evidence>
<organism evidence="20 21">
    <name type="scientific">Ilyomonas limi</name>
    <dbReference type="NCBI Taxonomy" id="2575867"/>
    <lineage>
        <taxon>Bacteria</taxon>
        <taxon>Pseudomonadati</taxon>
        <taxon>Bacteroidota</taxon>
        <taxon>Chitinophagia</taxon>
        <taxon>Chitinophagales</taxon>
        <taxon>Chitinophagaceae</taxon>
        <taxon>Ilyomonas</taxon>
    </lineage>
</organism>
<dbReference type="FunFam" id="3.80.10.10:FF:000453">
    <property type="entry name" value="Leucine-rich receptor-like protein kinase family protein"/>
    <property type="match status" value="1"/>
</dbReference>